<dbReference type="Gene3D" id="2.10.109.10">
    <property type="entry name" value="Umud Fragment, subunit A"/>
    <property type="match status" value="1"/>
</dbReference>
<accession>A0ABV9GG98</accession>
<comment type="similarity">
    <text evidence="3 6">Belongs to the peptidase S26 family.</text>
</comment>
<dbReference type="PANTHER" id="PTHR43390:SF1">
    <property type="entry name" value="CHLOROPLAST PROCESSING PEPTIDASE"/>
    <property type="match status" value="1"/>
</dbReference>
<dbReference type="NCBIfam" id="TIGR02227">
    <property type="entry name" value="sigpep_I_bact"/>
    <property type="match status" value="1"/>
</dbReference>
<dbReference type="EC" id="3.4.21.89" evidence="4 6"/>
<feature type="transmembrane region" description="Helical" evidence="6">
    <location>
        <begin position="15"/>
        <end position="35"/>
    </location>
</feature>
<keyword evidence="6" id="KW-1133">Transmembrane helix</keyword>
<keyword evidence="5 6" id="KW-0378">Hydrolase</keyword>
<dbReference type="RefSeq" id="WP_376844374.1">
    <property type="nucleotide sequence ID" value="NZ_JBHSFW010000001.1"/>
</dbReference>
<evidence type="ECO:0000313" key="9">
    <source>
        <dbReference type="Proteomes" id="UP001596022"/>
    </source>
</evidence>
<evidence type="ECO:0000256" key="3">
    <source>
        <dbReference type="ARBA" id="ARBA00009370"/>
    </source>
</evidence>
<dbReference type="InterPro" id="IPR019757">
    <property type="entry name" value="Pept_S26A_signal_pept_1_Lys-AS"/>
</dbReference>
<keyword evidence="6" id="KW-0645">Protease</keyword>
<dbReference type="EMBL" id="JBHSFW010000001">
    <property type="protein sequence ID" value="MFC4617324.1"/>
    <property type="molecule type" value="Genomic_DNA"/>
</dbReference>
<gene>
    <name evidence="8" type="primary">lepB</name>
    <name evidence="8" type="ORF">ACFO4N_01115</name>
</gene>
<evidence type="ECO:0000256" key="1">
    <source>
        <dbReference type="ARBA" id="ARBA00000677"/>
    </source>
</evidence>
<feature type="domain" description="Peptidase S26" evidence="7">
    <location>
        <begin position="11"/>
        <end position="166"/>
    </location>
</feature>
<dbReference type="PRINTS" id="PR00727">
    <property type="entry name" value="LEADERPTASE"/>
</dbReference>
<dbReference type="CDD" id="cd06530">
    <property type="entry name" value="S26_SPase_I"/>
    <property type="match status" value="1"/>
</dbReference>
<protein>
    <recommendedName>
        <fullName evidence="4 6">Signal peptidase I</fullName>
        <ecNumber evidence="4 6">3.4.21.89</ecNumber>
    </recommendedName>
</protein>
<comment type="subcellular location">
    <subcellularLocation>
        <location evidence="2">Cell membrane</location>
        <topology evidence="2">Single-pass type II membrane protein</topology>
    </subcellularLocation>
    <subcellularLocation>
        <location evidence="6">Membrane</location>
        <topology evidence="6">Single-pass type II membrane protein</topology>
    </subcellularLocation>
</comment>
<evidence type="ECO:0000256" key="5">
    <source>
        <dbReference type="ARBA" id="ARBA00022801"/>
    </source>
</evidence>
<dbReference type="InterPro" id="IPR019533">
    <property type="entry name" value="Peptidase_S26"/>
</dbReference>
<dbReference type="SUPFAM" id="SSF51306">
    <property type="entry name" value="LexA/Signal peptidase"/>
    <property type="match status" value="1"/>
</dbReference>
<name>A0ABV9GG98_9BACL</name>
<dbReference type="InterPro" id="IPR019758">
    <property type="entry name" value="Pept_S26A_signal_pept_1_CS"/>
</dbReference>
<comment type="caution">
    <text evidence="8">The sequence shown here is derived from an EMBL/GenBank/DDBJ whole genome shotgun (WGS) entry which is preliminary data.</text>
</comment>
<dbReference type="PANTHER" id="PTHR43390">
    <property type="entry name" value="SIGNAL PEPTIDASE I"/>
    <property type="match status" value="1"/>
</dbReference>
<reference evidence="9" key="1">
    <citation type="journal article" date="2019" name="Int. J. Syst. Evol. Microbiol.">
        <title>The Global Catalogue of Microorganisms (GCM) 10K type strain sequencing project: providing services to taxonomists for standard genome sequencing and annotation.</title>
        <authorList>
            <consortium name="The Broad Institute Genomics Platform"/>
            <consortium name="The Broad Institute Genome Sequencing Center for Infectious Disease"/>
            <person name="Wu L."/>
            <person name="Ma J."/>
        </authorList>
    </citation>
    <scope>NUCLEOTIDE SEQUENCE [LARGE SCALE GENOMIC DNA]</scope>
    <source>
        <strain evidence="9">CGMCC 1.16306</strain>
    </source>
</reference>
<evidence type="ECO:0000256" key="6">
    <source>
        <dbReference type="RuleBase" id="RU362042"/>
    </source>
</evidence>
<keyword evidence="6" id="KW-0812">Transmembrane</keyword>
<dbReference type="GO" id="GO:0009003">
    <property type="term" value="F:signal peptidase activity"/>
    <property type="evidence" value="ECO:0007669"/>
    <property type="project" value="UniProtKB-EC"/>
</dbReference>
<evidence type="ECO:0000313" key="8">
    <source>
        <dbReference type="EMBL" id="MFC4617324.1"/>
    </source>
</evidence>
<dbReference type="Proteomes" id="UP001596022">
    <property type="component" value="Unassembled WGS sequence"/>
</dbReference>
<sequence length="175" mass="19755">MADESKKSWGLLKPIAIAIILAALVRYLLFTHILVDGHSMMPILKNNDHLIVCKVCYAIGKPHRFDIVIFHATKRTDYIKRVIGLPGETIEYRDDVLYVNGKPVKEPYLNKYKAATTGLLTNNFKTKVPKGTVFVLGDNRRISRDSRFIGAIPVDEIIGKAVLSFWPPSEIKVIH</sequence>
<evidence type="ECO:0000256" key="2">
    <source>
        <dbReference type="ARBA" id="ARBA00004401"/>
    </source>
</evidence>
<dbReference type="PROSITE" id="PS00760">
    <property type="entry name" value="SPASE_I_2"/>
    <property type="match status" value="1"/>
</dbReference>
<dbReference type="InterPro" id="IPR036286">
    <property type="entry name" value="LexA/Signal_pep-like_sf"/>
</dbReference>
<dbReference type="Pfam" id="PF10502">
    <property type="entry name" value="Peptidase_S26"/>
    <property type="match status" value="1"/>
</dbReference>
<evidence type="ECO:0000256" key="4">
    <source>
        <dbReference type="ARBA" id="ARBA00013208"/>
    </source>
</evidence>
<organism evidence="8 9">
    <name type="scientific">Camelliibacillus cellulosilyticus</name>
    <dbReference type="NCBI Taxonomy" id="2174486"/>
    <lineage>
        <taxon>Bacteria</taxon>
        <taxon>Bacillati</taxon>
        <taxon>Bacillota</taxon>
        <taxon>Bacilli</taxon>
        <taxon>Bacillales</taxon>
        <taxon>Sporolactobacillaceae</taxon>
        <taxon>Camelliibacillus</taxon>
    </lineage>
</organism>
<proteinExistence type="inferred from homology"/>
<comment type="catalytic activity">
    <reaction evidence="1 6">
        <text>Cleavage of hydrophobic, N-terminal signal or leader sequences from secreted and periplasmic proteins.</text>
        <dbReference type="EC" id="3.4.21.89"/>
    </reaction>
</comment>
<dbReference type="PROSITE" id="PS00761">
    <property type="entry name" value="SPASE_I_3"/>
    <property type="match status" value="1"/>
</dbReference>
<evidence type="ECO:0000259" key="7">
    <source>
        <dbReference type="Pfam" id="PF10502"/>
    </source>
</evidence>
<dbReference type="InterPro" id="IPR000223">
    <property type="entry name" value="Pept_S26A_signal_pept_1"/>
</dbReference>
<keyword evidence="6" id="KW-0472">Membrane</keyword>
<keyword evidence="9" id="KW-1185">Reference proteome</keyword>